<name>A0A642VAA6_9ASCO</name>
<evidence type="ECO:0000256" key="1">
    <source>
        <dbReference type="SAM" id="MobiDB-lite"/>
    </source>
</evidence>
<dbReference type="AlphaFoldDB" id="A0A642VAA6"/>
<accession>A0A642VAA6</accession>
<evidence type="ECO:0000313" key="3">
    <source>
        <dbReference type="Proteomes" id="UP000761534"/>
    </source>
</evidence>
<sequence length="186" mass="21503">MRFNQNLNQTNDQTIINDRKNTLKLHNSGIQNPHQGRITHPSDRSNSTMTTFKQNTTCRDSVVRVQDLQRPREFEYNMDNNKYSNFIIFQGIRDTSMLTVSIRESTLSTAFRTLLASSPTTTTITTVESTPITSIKSNILVFDDNNDLQFHQQIQRQIHKHQIAEHTDSRITDIQPSPFQSKIPVR</sequence>
<organism evidence="2 3">
    <name type="scientific">Trichomonascus ciferrii</name>
    <dbReference type="NCBI Taxonomy" id="44093"/>
    <lineage>
        <taxon>Eukaryota</taxon>
        <taxon>Fungi</taxon>
        <taxon>Dikarya</taxon>
        <taxon>Ascomycota</taxon>
        <taxon>Saccharomycotina</taxon>
        <taxon>Dipodascomycetes</taxon>
        <taxon>Dipodascales</taxon>
        <taxon>Trichomonascaceae</taxon>
        <taxon>Trichomonascus</taxon>
        <taxon>Trichomonascus ciferrii complex</taxon>
    </lineage>
</organism>
<evidence type="ECO:0000313" key="2">
    <source>
        <dbReference type="EMBL" id="KAA8914185.1"/>
    </source>
</evidence>
<keyword evidence="3" id="KW-1185">Reference proteome</keyword>
<dbReference type="EMBL" id="SWFS01000207">
    <property type="protein sequence ID" value="KAA8914185.1"/>
    <property type="molecule type" value="Genomic_DNA"/>
</dbReference>
<gene>
    <name evidence="2" type="ORF">TRICI_002977</name>
</gene>
<proteinExistence type="predicted"/>
<dbReference type="Proteomes" id="UP000761534">
    <property type="component" value="Unassembled WGS sequence"/>
</dbReference>
<comment type="caution">
    <text evidence="2">The sequence shown here is derived from an EMBL/GenBank/DDBJ whole genome shotgun (WGS) entry which is preliminary data.</text>
</comment>
<dbReference type="VEuPathDB" id="FungiDB:TRICI_002977"/>
<reference evidence="2" key="1">
    <citation type="journal article" date="2019" name="G3 (Bethesda)">
        <title>Genome Assemblies of Two Rare Opportunistic Yeast Pathogens: Diutina rugosa (syn. Candida rugosa) and Trichomonascus ciferrii (syn. Candida ciferrii).</title>
        <authorList>
            <person name="Mixao V."/>
            <person name="Saus E."/>
            <person name="Hansen A.P."/>
            <person name="Lass-Florl C."/>
            <person name="Gabaldon T."/>
        </authorList>
    </citation>
    <scope>NUCLEOTIDE SEQUENCE</scope>
    <source>
        <strain evidence="2">CBS 4856</strain>
    </source>
</reference>
<protein>
    <submittedName>
        <fullName evidence="2">Uncharacterized protein</fullName>
    </submittedName>
</protein>
<feature type="region of interest" description="Disordered" evidence="1">
    <location>
        <begin position="29"/>
        <end position="50"/>
    </location>
</feature>